<comment type="caution">
    <text evidence="1">The sequence shown here is derived from an EMBL/GenBank/DDBJ whole genome shotgun (WGS) entry which is preliminary data.</text>
</comment>
<dbReference type="Gene3D" id="3.40.50.2000">
    <property type="entry name" value="Glycogen Phosphorylase B"/>
    <property type="match status" value="2"/>
</dbReference>
<name>A0ABW4UMJ8_9HYPH</name>
<proteinExistence type="predicted"/>
<reference evidence="2" key="1">
    <citation type="journal article" date="2019" name="Int. J. Syst. Evol. Microbiol.">
        <title>The Global Catalogue of Microorganisms (GCM) 10K type strain sequencing project: providing services to taxonomists for standard genome sequencing and annotation.</title>
        <authorList>
            <consortium name="The Broad Institute Genomics Platform"/>
            <consortium name="The Broad Institute Genome Sequencing Center for Infectious Disease"/>
            <person name="Wu L."/>
            <person name="Ma J."/>
        </authorList>
    </citation>
    <scope>NUCLEOTIDE SEQUENCE [LARGE SCALE GENOMIC DNA]</scope>
    <source>
        <strain evidence="2">CGMCC 1.16225</strain>
    </source>
</reference>
<protein>
    <submittedName>
        <fullName evidence="1">Glycosyltransferase</fullName>
    </submittedName>
</protein>
<dbReference type="RefSeq" id="WP_379105417.1">
    <property type="nucleotide sequence ID" value="NZ_JBHUGZ010000029.1"/>
</dbReference>
<organism evidence="1 2">
    <name type="scientific">Mesorhizobium newzealandense</name>
    <dbReference type="NCBI Taxonomy" id="1300302"/>
    <lineage>
        <taxon>Bacteria</taxon>
        <taxon>Pseudomonadati</taxon>
        <taxon>Pseudomonadota</taxon>
        <taxon>Alphaproteobacteria</taxon>
        <taxon>Hyphomicrobiales</taxon>
        <taxon>Phyllobacteriaceae</taxon>
        <taxon>Mesorhizobium</taxon>
    </lineage>
</organism>
<gene>
    <name evidence="1" type="ORF">ACFSOZ_33900</name>
</gene>
<evidence type="ECO:0000313" key="1">
    <source>
        <dbReference type="EMBL" id="MFD1987417.1"/>
    </source>
</evidence>
<dbReference type="EMBL" id="JBHUGZ010000029">
    <property type="protein sequence ID" value="MFD1987417.1"/>
    <property type="molecule type" value="Genomic_DNA"/>
</dbReference>
<evidence type="ECO:0000313" key="2">
    <source>
        <dbReference type="Proteomes" id="UP001597405"/>
    </source>
</evidence>
<sequence>MLAPVSRIVRHSLPRSLPKGSTVIEQDWINLIHMADWPPRPPRAPSTPVVIGRHARPDKQKWPDNVADAICAYPPDGSAYRIRILGGGQFLEEMYGLPPSNWEILPFSYDGVAEFLHGLDFYVYFHSAAWSEAFGRTILEALAVGLVVILPAHFRKLFGDAAVYAKPCEVKATIARFVDETALYVEQSEKARKFVADHHRSELFARRLNELFGIPTQKQGSKGSNALMSALPVRSVLFASTNGIGIGHLAQQMAIAQRLTPDLKAVFATMSYAMKLATDAGYHAHFLPHHQGIGADPQDWNLVLAEELFDLFTHLRPRVFAYDASAVFGGVISALATHPNIYSVWVRRPMWRESHRGFLECARSFDAVIEPGELADDFDHGPTRAMKEWAYIVPPVLLLAPDERLERAAARRFLNLPDDATVVALQLGSGTNFDMRPVREAVVGAVLARPDTIILDLRSPIRADFTPDPPRDPRHRIIELFPSFRYSRAFDAAVAAPGYNTFHENILGLVPSLFVPNEADNMDLQLSRARWAELSGMALLLRGDFDLSRTGDLVAQLLDPIEQAAMVTRCRKLEWRNGADDIARFIEDHARIVRTDWDVSRHS</sequence>
<keyword evidence="2" id="KW-1185">Reference proteome</keyword>
<dbReference type="SUPFAM" id="SSF53756">
    <property type="entry name" value="UDP-Glycosyltransferase/glycogen phosphorylase"/>
    <property type="match status" value="2"/>
</dbReference>
<dbReference type="Proteomes" id="UP001597405">
    <property type="component" value="Unassembled WGS sequence"/>
</dbReference>
<accession>A0ABW4UMJ8</accession>